<proteinExistence type="inferred from homology"/>
<dbReference type="InterPro" id="IPR004498">
    <property type="entry name" value="Ribosomal_PrmA_MeTrfase"/>
</dbReference>
<comment type="catalytic activity">
    <reaction evidence="6">
        <text>L-lysyl-[protein] + 3 S-adenosyl-L-methionine = N(6),N(6),N(6)-trimethyl-L-lysyl-[protein] + 3 S-adenosyl-L-homocysteine + 3 H(+)</text>
        <dbReference type="Rhea" id="RHEA:54192"/>
        <dbReference type="Rhea" id="RHEA-COMP:9752"/>
        <dbReference type="Rhea" id="RHEA-COMP:13826"/>
        <dbReference type="ChEBI" id="CHEBI:15378"/>
        <dbReference type="ChEBI" id="CHEBI:29969"/>
        <dbReference type="ChEBI" id="CHEBI:57856"/>
        <dbReference type="ChEBI" id="CHEBI:59789"/>
        <dbReference type="ChEBI" id="CHEBI:61961"/>
    </reaction>
</comment>
<dbReference type="AlphaFoldDB" id="A0A2U2B6Q4"/>
<comment type="subcellular location">
    <subcellularLocation>
        <location evidence="6">Cytoplasm</location>
    </subcellularLocation>
</comment>
<accession>A0A2U2B6Q4</accession>
<feature type="binding site" evidence="6">
    <location>
        <position position="217"/>
    </location>
    <ligand>
        <name>S-adenosyl-L-methionine</name>
        <dbReference type="ChEBI" id="CHEBI:59789"/>
    </ligand>
</feature>
<dbReference type="NCBIfam" id="NF001785">
    <property type="entry name" value="PRK00517.2-2"/>
    <property type="match status" value="1"/>
</dbReference>
<comment type="function">
    <text evidence="6">Methylates ribosomal protein L11.</text>
</comment>
<keyword evidence="7" id="KW-0689">Ribosomal protein</keyword>
<keyword evidence="7" id="KW-0687">Ribonucleoprotein</keyword>
<keyword evidence="2 6" id="KW-0963">Cytoplasm</keyword>
<organism evidence="7 8">
    <name type="scientific">Marinilabilia rubra</name>
    <dbReference type="NCBI Taxonomy" id="2162893"/>
    <lineage>
        <taxon>Bacteria</taxon>
        <taxon>Pseudomonadati</taxon>
        <taxon>Bacteroidota</taxon>
        <taxon>Bacteroidia</taxon>
        <taxon>Marinilabiliales</taxon>
        <taxon>Marinilabiliaceae</taxon>
        <taxon>Marinilabilia</taxon>
    </lineage>
</organism>
<evidence type="ECO:0000256" key="6">
    <source>
        <dbReference type="HAMAP-Rule" id="MF_00735"/>
    </source>
</evidence>
<dbReference type="Pfam" id="PF06325">
    <property type="entry name" value="PrmA"/>
    <property type="match status" value="1"/>
</dbReference>
<dbReference type="CDD" id="cd02440">
    <property type="entry name" value="AdoMet_MTases"/>
    <property type="match status" value="1"/>
</dbReference>
<sequence>MTYKKINIKIAPATEASKEIFIALLSELGYESFLESQEGLEAYILEDLYRPLDENNLPILNSPEFTAEISVEDLEEKNWNEEWEKNYFKPILIGNECLVRSSFHEKPSQAPKYEILINPKMSFGTGYHETTSLMIQFILEREVDGQQILDMGCGTGILGILASMKGAKQVLGIDIDQWARENAIENLQLNHINNMDIKLGDASLLREMPEFDTILANINRNILLEDMPRYNEVAKKGATIIMSGFYEEDFDKINKKALSLNWEHLSVKEQNKWVALSYRKK</sequence>
<evidence type="ECO:0000313" key="8">
    <source>
        <dbReference type="Proteomes" id="UP000244956"/>
    </source>
</evidence>
<keyword evidence="5 6" id="KW-0949">S-adenosyl-L-methionine</keyword>
<gene>
    <name evidence="6" type="primary">prmA</name>
    <name evidence="7" type="ORF">DDZ16_14750</name>
</gene>
<feature type="binding site" evidence="6">
    <location>
        <position position="131"/>
    </location>
    <ligand>
        <name>S-adenosyl-L-methionine</name>
        <dbReference type="ChEBI" id="CHEBI:59789"/>
    </ligand>
</feature>
<evidence type="ECO:0000256" key="3">
    <source>
        <dbReference type="ARBA" id="ARBA00022603"/>
    </source>
</evidence>
<dbReference type="GO" id="GO:0032259">
    <property type="term" value="P:methylation"/>
    <property type="evidence" value="ECO:0007669"/>
    <property type="project" value="UniProtKB-KW"/>
</dbReference>
<dbReference type="GO" id="GO:0016279">
    <property type="term" value="F:protein-lysine N-methyltransferase activity"/>
    <property type="evidence" value="ECO:0007669"/>
    <property type="project" value="RHEA"/>
</dbReference>
<comment type="caution">
    <text evidence="7">The sequence shown here is derived from an EMBL/GenBank/DDBJ whole genome shotgun (WGS) entry which is preliminary data.</text>
</comment>
<dbReference type="Gene3D" id="3.40.50.150">
    <property type="entry name" value="Vaccinia Virus protein VP39"/>
    <property type="match status" value="1"/>
</dbReference>
<protein>
    <recommendedName>
        <fullName evidence="6">Ribosomal protein L11 methyltransferase</fullName>
        <shortName evidence="6">L11 Mtase</shortName>
        <ecNumber evidence="6">2.1.1.-</ecNumber>
    </recommendedName>
</protein>
<evidence type="ECO:0000256" key="2">
    <source>
        <dbReference type="ARBA" id="ARBA00022490"/>
    </source>
</evidence>
<dbReference type="GO" id="GO:0005737">
    <property type="term" value="C:cytoplasm"/>
    <property type="evidence" value="ECO:0007669"/>
    <property type="project" value="UniProtKB-SubCell"/>
</dbReference>
<dbReference type="EMBL" id="QEWP01000012">
    <property type="protein sequence ID" value="PWD98722.1"/>
    <property type="molecule type" value="Genomic_DNA"/>
</dbReference>
<evidence type="ECO:0000256" key="4">
    <source>
        <dbReference type="ARBA" id="ARBA00022679"/>
    </source>
</evidence>
<keyword evidence="3 6" id="KW-0489">Methyltransferase</keyword>
<dbReference type="InterPro" id="IPR050078">
    <property type="entry name" value="Ribosomal_L11_MeTrfase_PrmA"/>
</dbReference>
<dbReference type="InterPro" id="IPR029063">
    <property type="entry name" value="SAM-dependent_MTases_sf"/>
</dbReference>
<evidence type="ECO:0000313" key="7">
    <source>
        <dbReference type="EMBL" id="PWD98722.1"/>
    </source>
</evidence>
<dbReference type="OrthoDB" id="9785995at2"/>
<keyword evidence="8" id="KW-1185">Reference proteome</keyword>
<dbReference type="HAMAP" id="MF_00735">
    <property type="entry name" value="Methyltr_PrmA"/>
    <property type="match status" value="1"/>
</dbReference>
<feature type="binding site" evidence="6">
    <location>
        <position position="174"/>
    </location>
    <ligand>
        <name>S-adenosyl-L-methionine</name>
        <dbReference type="ChEBI" id="CHEBI:59789"/>
    </ligand>
</feature>
<reference evidence="7 8" key="1">
    <citation type="submission" date="2018-05" db="EMBL/GenBank/DDBJ databases">
        <title>Marinilabilia rubrum sp. nov., isolated from saltern sediment.</title>
        <authorList>
            <person name="Zhang R."/>
        </authorList>
    </citation>
    <scope>NUCLEOTIDE SEQUENCE [LARGE SCALE GENOMIC DNA]</scope>
    <source>
        <strain evidence="7 8">WTE16</strain>
    </source>
</reference>
<dbReference type="SUPFAM" id="SSF53335">
    <property type="entry name" value="S-adenosyl-L-methionine-dependent methyltransferases"/>
    <property type="match status" value="1"/>
</dbReference>
<name>A0A2U2B6Q4_9BACT</name>
<dbReference type="EC" id="2.1.1.-" evidence="6"/>
<comment type="similarity">
    <text evidence="1 6">Belongs to the methyltransferase superfamily. PrmA family.</text>
</comment>
<dbReference type="PANTHER" id="PTHR43648:SF1">
    <property type="entry name" value="ELECTRON TRANSFER FLAVOPROTEIN BETA SUBUNIT LYSINE METHYLTRANSFERASE"/>
    <property type="match status" value="1"/>
</dbReference>
<dbReference type="RefSeq" id="WP_109265256.1">
    <property type="nucleotide sequence ID" value="NZ_QEWP01000012.1"/>
</dbReference>
<keyword evidence="4 6" id="KW-0808">Transferase</keyword>
<feature type="binding site" evidence="6">
    <location>
        <position position="152"/>
    </location>
    <ligand>
        <name>S-adenosyl-L-methionine</name>
        <dbReference type="ChEBI" id="CHEBI:59789"/>
    </ligand>
</feature>
<evidence type="ECO:0000256" key="5">
    <source>
        <dbReference type="ARBA" id="ARBA00022691"/>
    </source>
</evidence>
<dbReference type="GO" id="GO:0005840">
    <property type="term" value="C:ribosome"/>
    <property type="evidence" value="ECO:0007669"/>
    <property type="project" value="UniProtKB-KW"/>
</dbReference>
<dbReference type="PANTHER" id="PTHR43648">
    <property type="entry name" value="ELECTRON TRANSFER FLAVOPROTEIN BETA SUBUNIT LYSINE METHYLTRANSFERASE"/>
    <property type="match status" value="1"/>
</dbReference>
<dbReference type="Proteomes" id="UP000244956">
    <property type="component" value="Unassembled WGS sequence"/>
</dbReference>
<evidence type="ECO:0000256" key="1">
    <source>
        <dbReference type="ARBA" id="ARBA00009741"/>
    </source>
</evidence>